<proteinExistence type="predicted"/>
<evidence type="ECO:0000256" key="1">
    <source>
        <dbReference type="SAM" id="MobiDB-lite"/>
    </source>
</evidence>
<dbReference type="AlphaFoldDB" id="A0A061RH42"/>
<sequence length="116" mass="12296">DRKRWRWALGAGEKPPGELRGSLVRHQGGSSSAASPTPVSVLSATDLEPFTRLALIFLNTGPALWPVFPPVSKFFPSHGWVLARTRDRGALDPGLQTPAPVALAPQDDGGAVDAHP</sequence>
<gene>
    <name evidence="2" type="ORF">TSPGSL018_2282</name>
</gene>
<protein>
    <submittedName>
        <fullName evidence="2">Uncharacterized protein</fullName>
    </submittedName>
</protein>
<reference evidence="2" key="1">
    <citation type="submission" date="2014-05" db="EMBL/GenBank/DDBJ databases">
        <title>The transcriptome of the halophilic microalga Tetraselmis sp. GSL018 isolated from the Great Salt Lake, Utah.</title>
        <authorList>
            <person name="Jinkerson R.E."/>
            <person name="D'Adamo S."/>
            <person name="Posewitz M.C."/>
        </authorList>
    </citation>
    <scope>NUCLEOTIDE SEQUENCE</scope>
    <source>
        <strain evidence="2">GSL018</strain>
    </source>
</reference>
<feature type="region of interest" description="Disordered" evidence="1">
    <location>
        <begin position="91"/>
        <end position="116"/>
    </location>
</feature>
<organism evidence="2">
    <name type="scientific">Tetraselmis sp. GSL018</name>
    <dbReference type="NCBI Taxonomy" id="582737"/>
    <lineage>
        <taxon>Eukaryota</taxon>
        <taxon>Viridiplantae</taxon>
        <taxon>Chlorophyta</taxon>
        <taxon>core chlorophytes</taxon>
        <taxon>Chlorodendrophyceae</taxon>
        <taxon>Chlorodendrales</taxon>
        <taxon>Chlorodendraceae</taxon>
        <taxon>Tetraselmis</taxon>
    </lineage>
</organism>
<feature type="non-terminal residue" evidence="2">
    <location>
        <position position="116"/>
    </location>
</feature>
<feature type="region of interest" description="Disordered" evidence="1">
    <location>
        <begin position="1"/>
        <end position="38"/>
    </location>
</feature>
<name>A0A061RH42_9CHLO</name>
<accession>A0A061RH42</accession>
<dbReference type="EMBL" id="GBEZ01014830">
    <property type="protein sequence ID" value="JAC71278.1"/>
    <property type="molecule type" value="Transcribed_RNA"/>
</dbReference>
<evidence type="ECO:0000313" key="2">
    <source>
        <dbReference type="EMBL" id="JAC71278.1"/>
    </source>
</evidence>
<feature type="non-terminal residue" evidence="2">
    <location>
        <position position="1"/>
    </location>
</feature>